<dbReference type="Proteomes" id="UP000598297">
    <property type="component" value="Unassembled WGS sequence"/>
</dbReference>
<sequence>MTATASSSASPSASVVEALRASLKENERLRNAVQAAAEPIAVVGMGCRYPGGVNSPEQLWKLVHDGGDAVAGFPTDRGWDLTALFS</sequence>
<organism evidence="6 7">
    <name type="scientific">Streptomyces boluensis</name>
    <dbReference type="NCBI Taxonomy" id="1775135"/>
    <lineage>
        <taxon>Bacteria</taxon>
        <taxon>Bacillati</taxon>
        <taxon>Actinomycetota</taxon>
        <taxon>Actinomycetes</taxon>
        <taxon>Kitasatosporales</taxon>
        <taxon>Streptomycetaceae</taxon>
        <taxon>Streptomyces</taxon>
    </lineage>
</organism>
<evidence type="ECO:0000256" key="3">
    <source>
        <dbReference type="ARBA" id="ARBA00023268"/>
    </source>
</evidence>
<dbReference type="RefSeq" id="WP_223178647.1">
    <property type="nucleotide sequence ID" value="NZ_JAAAHS010000010.1"/>
</dbReference>
<keyword evidence="7" id="KW-1185">Reference proteome</keyword>
<feature type="non-terminal residue" evidence="6">
    <location>
        <position position="86"/>
    </location>
</feature>
<reference evidence="6" key="1">
    <citation type="submission" date="2020-01" db="EMBL/GenBank/DDBJ databases">
        <title>Whole-genome analyses of novel actinobacteria.</title>
        <authorList>
            <person name="Sahin N."/>
        </authorList>
    </citation>
    <scope>NUCLEOTIDE SEQUENCE</scope>
    <source>
        <strain evidence="6">YC537</strain>
    </source>
</reference>
<dbReference type="PANTHER" id="PTHR43775">
    <property type="entry name" value="FATTY ACID SYNTHASE"/>
    <property type="match status" value="1"/>
</dbReference>
<comment type="caution">
    <text evidence="6">The sequence shown here is derived from an EMBL/GenBank/DDBJ whole genome shotgun (WGS) entry which is preliminary data.</text>
</comment>
<dbReference type="InterPro" id="IPR050091">
    <property type="entry name" value="PKS_NRPS_Biosynth_Enz"/>
</dbReference>
<proteinExistence type="predicted"/>
<dbReference type="Gene3D" id="3.40.47.10">
    <property type="match status" value="1"/>
</dbReference>
<feature type="domain" description="Polyketide synthase NorB/C/GfsB-E-like docking" evidence="5">
    <location>
        <begin position="14"/>
        <end position="30"/>
    </location>
</feature>
<keyword evidence="2" id="KW-0808">Transferase</keyword>
<dbReference type="GO" id="GO:0006633">
    <property type="term" value="P:fatty acid biosynthetic process"/>
    <property type="evidence" value="ECO:0007669"/>
    <property type="project" value="TreeGrafter"/>
</dbReference>
<feature type="domain" description="Beta-ketoacyl synthase-like N-terminal" evidence="4">
    <location>
        <begin position="38"/>
        <end position="84"/>
    </location>
</feature>
<evidence type="ECO:0000259" key="5">
    <source>
        <dbReference type="Pfam" id="PF08990"/>
    </source>
</evidence>
<evidence type="ECO:0000256" key="1">
    <source>
        <dbReference type="ARBA" id="ARBA00001957"/>
    </source>
</evidence>
<comment type="cofactor">
    <cofactor evidence="1">
        <name>pantetheine 4'-phosphate</name>
        <dbReference type="ChEBI" id="CHEBI:47942"/>
    </cofactor>
</comment>
<dbReference type="SUPFAM" id="SSF53901">
    <property type="entry name" value="Thiolase-like"/>
    <property type="match status" value="1"/>
</dbReference>
<dbReference type="InterPro" id="IPR016039">
    <property type="entry name" value="Thiolase-like"/>
</dbReference>
<evidence type="ECO:0008006" key="8">
    <source>
        <dbReference type="Google" id="ProtNLM"/>
    </source>
</evidence>
<dbReference type="InterPro" id="IPR015083">
    <property type="entry name" value="NorB/c/GfsB-D-like_docking"/>
</dbReference>
<evidence type="ECO:0000313" key="6">
    <source>
        <dbReference type="EMBL" id="NBE50388.1"/>
    </source>
</evidence>
<protein>
    <recommendedName>
        <fullName evidence="8">Polyketide synthase</fullName>
    </recommendedName>
</protein>
<accession>A0A964UJM0</accession>
<evidence type="ECO:0000256" key="2">
    <source>
        <dbReference type="ARBA" id="ARBA00022679"/>
    </source>
</evidence>
<gene>
    <name evidence="6" type="ORF">GUY60_02865</name>
</gene>
<name>A0A964UJM0_9ACTN</name>
<dbReference type="PANTHER" id="PTHR43775:SF51">
    <property type="entry name" value="INACTIVE PHENOLPHTHIOCEROL SYNTHESIS POLYKETIDE SYNTHASE TYPE I PKS1-RELATED"/>
    <property type="match status" value="1"/>
</dbReference>
<dbReference type="InterPro" id="IPR014030">
    <property type="entry name" value="Ketoacyl_synth_N"/>
</dbReference>
<dbReference type="Pfam" id="PF08990">
    <property type="entry name" value="Docking"/>
    <property type="match status" value="1"/>
</dbReference>
<evidence type="ECO:0000313" key="7">
    <source>
        <dbReference type="Proteomes" id="UP000598297"/>
    </source>
</evidence>
<keyword evidence="3" id="KW-0511">Multifunctional enzyme</keyword>
<dbReference type="GO" id="GO:0004312">
    <property type="term" value="F:fatty acid synthase activity"/>
    <property type="evidence" value="ECO:0007669"/>
    <property type="project" value="TreeGrafter"/>
</dbReference>
<evidence type="ECO:0000259" key="4">
    <source>
        <dbReference type="Pfam" id="PF00109"/>
    </source>
</evidence>
<dbReference type="AlphaFoldDB" id="A0A964UJM0"/>
<dbReference type="EMBL" id="JAAAHS010000010">
    <property type="protein sequence ID" value="NBE50388.1"/>
    <property type="molecule type" value="Genomic_DNA"/>
</dbReference>
<dbReference type="Pfam" id="PF00109">
    <property type="entry name" value="ketoacyl-synt"/>
    <property type="match status" value="1"/>
</dbReference>